<dbReference type="InterPro" id="IPR008993">
    <property type="entry name" value="TIMP-like_OB-fold"/>
</dbReference>
<keyword evidence="2" id="KW-0964">Secreted</keyword>
<dbReference type="InterPro" id="IPR001134">
    <property type="entry name" value="Netrin_domain"/>
</dbReference>
<comment type="subcellular location">
    <subcellularLocation>
        <location evidence="1">Secreted</location>
    </subcellularLocation>
</comment>
<dbReference type="Gene3D" id="2.40.50.120">
    <property type="match status" value="1"/>
</dbReference>
<sequence length="140" mass="15620">MTHQNQTSQESFCAADWVSHVKVKLRISKQPLPAGSSRRGLNNIRYAVSHLDVYKKPSNMTELPTDIYTPSESPACGLTIIGAGKEYLLAGRVLNGTLYTVLCGQILPDNPSEELYEVVLEWQKVPKALVEKLEKNKFNC</sequence>
<name>A0A0D8XLI8_DICVI</name>
<organism evidence="5 6">
    <name type="scientific">Dictyocaulus viviparus</name>
    <name type="common">Bovine lungworm</name>
    <dbReference type="NCBI Taxonomy" id="29172"/>
    <lineage>
        <taxon>Eukaryota</taxon>
        <taxon>Metazoa</taxon>
        <taxon>Ecdysozoa</taxon>
        <taxon>Nematoda</taxon>
        <taxon>Chromadorea</taxon>
        <taxon>Rhabditida</taxon>
        <taxon>Rhabditina</taxon>
        <taxon>Rhabditomorpha</taxon>
        <taxon>Strongyloidea</taxon>
        <taxon>Metastrongylidae</taxon>
        <taxon>Dictyocaulus</taxon>
    </lineage>
</organism>
<dbReference type="PANTHER" id="PTHR11844:SF29">
    <property type="entry name" value="METALLOPROTEINASE INHIBITOR TAG-225-RELATED"/>
    <property type="match status" value="1"/>
</dbReference>
<evidence type="ECO:0000259" key="4">
    <source>
        <dbReference type="PROSITE" id="PS50189"/>
    </source>
</evidence>
<dbReference type="GO" id="GO:0031012">
    <property type="term" value="C:extracellular matrix"/>
    <property type="evidence" value="ECO:0007669"/>
    <property type="project" value="TreeGrafter"/>
</dbReference>
<dbReference type="CDD" id="cd03577">
    <property type="entry name" value="NTR_TIMP_like"/>
    <property type="match status" value="1"/>
</dbReference>
<keyword evidence="3" id="KW-1015">Disulfide bond</keyword>
<proteinExistence type="predicted"/>
<feature type="domain" description="NTR" evidence="4">
    <location>
        <begin position="1"/>
        <end position="140"/>
    </location>
</feature>
<dbReference type="GO" id="GO:0002020">
    <property type="term" value="F:protease binding"/>
    <property type="evidence" value="ECO:0007669"/>
    <property type="project" value="TreeGrafter"/>
</dbReference>
<dbReference type="PANTHER" id="PTHR11844">
    <property type="entry name" value="METALLOPROTEASE INHIBITOR"/>
    <property type="match status" value="1"/>
</dbReference>
<protein>
    <recommendedName>
        <fullName evidence="4">NTR domain-containing protein</fullName>
    </recommendedName>
</protein>
<dbReference type="FunFam" id="2.40.50.120:FF:000024">
    <property type="entry name" value="Putative metalloproteinase inhibitor tag-225"/>
    <property type="match status" value="1"/>
</dbReference>
<dbReference type="GO" id="GO:0008191">
    <property type="term" value="F:metalloendopeptidase inhibitor activity"/>
    <property type="evidence" value="ECO:0007669"/>
    <property type="project" value="InterPro"/>
</dbReference>
<evidence type="ECO:0000256" key="1">
    <source>
        <dbReference type="ARBA" id="ARBA00004613"/>
    </source>
</evidence>
<dbReference type="SUPFAM" id="SSF50242">
    <property type="entry name" value="TIMP-like"/>
    <property type="match status" value="1"/>
</dbReference>
<reference evidence="6" key="2">
    <citation type="journal article" date="2016" name="Sci. Rep.">
        <title>Dictyocaulus viviparus genome, variome and transcriptome elucidate lungworm biology and support future intervention.</title>
        <authorList>
            <person name="McNulty S.N."/>
            <person name="Strube C."/>
            <person name="Rosa B.A."/>
            <person name="Martin J.C."/>
            <person name="Tyagi R."/>
            <person name="Choi Y.J."/>
            <person name="Wang Q."/>
            <person name="Hallsworth Pepin K."/>
            <person name="Zhang X."/>
            <person name="Ozersky P."/>
            <person name="Wilson R.K."/>
            <person name="Sternberg P.W."/>
            <person name="Gasser R.B."/>
            <person name="Mitreva M."/>
        </authorList>
    </citation>
    <scope>NUCLEOTIDE SEQUENCE [LARGE SCALE GENOMIC DNA]</scope>
    <source>
        <strain evidence="6">HannoverDv2000</strain>
    </source>
</reference>
<evidence type="ECO:0000256" key="2">
    <source>
        <dbReference type="ARBA" id="ARBA00022525"/>
    </source>
</evidence>
<reference evidence="5 6" key="1">
    <citation type="submission" date="2013-11" db="EMBL/GenBank/DDBJ databases">
        <title>Draft genome of the bovine lungworm Dictyocaulus viviparus.</title>
        <authorList>
            <person name="Mitreva M."/>
        </authorList>
    </citation>
    <scope>NUCLEOTIDE SEQUENCE [LARGE SCALE GENOMIC DNA]</scope>
    <source>
        <strain evidence="5 6">HannoverDv2000</strain>
    </source>
</reference>
<evidence type="ECO:0000256" key="3">
    <source>
        <dbReference type="ARBA" id="ARBA00023157"/>
    </source>
</evidence>
<dbReference type="PROSITE" id="PS50189">
    <property type="entry name" value="NTR"/>
    <property type="match status" value="1"/>
</dbReference>
<dbReference type="EMBL" id="KN716580">
    <property type="protein sequence ID" value="KJH43226.1"/>
    <property type="molecule type" value="Genomic_DNA"/>
</dbReference>
<accession>A0A0D8XLI8</accession>
<evidence type="ECO:0000313" key="5">
    <source>
        <dbReference type="EMBL" id="KJH43226.1"/>
    </source>
</evidence>
<keyword evidence="6" id="KW-1185">Reference proteome</keyword>
<gene>
    <name evidence="5" type="ORF">DICVIV_10762</name>
</gene>
<dbReference type="Pfam" id="PF00965">
    <property type="entry name" value="TIMP"/>
    <property type="match status" value="1"/>
</dbReference>
<dbReference type="AlphaFoldDB" id="A0A0D8XLI8"/>
<dbReference type="GO" id="GO:0051045">
    <property type="term" value="P:negative regulation of membrane protein ectodomain proteolysis"/>
    <property type="evidence" value="ECO:0007669"/>
    <property type="project" value="TreeGrafter"/>
</dbReference>
<dbReference type="OrthoDB" id="5824612at2759"/>
<dbReference type="Proteomes" id="UP000053766">
    <property type="component" value="Unassembled WGS sequence"/>
</dbReference>
<dbReference type="STRING" id="29172.A0A0D8XLI8"/>
<dbReference type="InterPro" id="IPR001820">
    <property type="entry name" value="TIMP"/>
</dbReference>
<dbReference type="GO" id="GO:0005615">
    <property type="term" value="C:extracellular space"/>
    <property type="evidence" value="ECO:0007669"/>
    <property type="project" value="TreeGrafter"/>
</dbReference>
<evidence type="ECO:0000313" key="6">
    <source>
        <dbReference type="Proteomes" id="UP000053766"/>
    </source>
</evidence>